<keyword evidence="3" id="KW-0732">Signal</keyword>
<comment type="caution">
    <text evidence="5">The sequence shown here is derived from an EMBL/GenBank/DDBJ whole genome shotgun (WGS) entry which is preliminary data.</text>
</comment>
<comment type="subcellular location">
    <subcellularLocation>
        <location evidence="1">Secreted</location>
    </subcellularLocation>
</comment>
<sequence>MVFTEHTNAEFTVSEYGPLTDSEAQYIKRRQLLYYRDEFGDRGENVKIDPSMVFENDRIKNAYIALQAWKQAIISDPFNITVNWVGPNVCTTPESSCSGAG</sequence>
<dbReference type="Proteomes" id="UP000823775">
    <property type="component" value="Unassembled WGS sequence"/>
</dbReference>
<evidence type="ECO:0000256" key="3">
    <source>
        <dbReference type="ARBA" id="ARBA00022729"/>
    </source>
</evidence>
<organism evidence="5 6">
    <name type="scientific">Datura stramonium</name>
    <name type="common">Jimsonweed</name>
    <name type="synonym">Common thornapple</name>
    <dbReference type="NCBI Taxonomy" id="4076"/>
    <lineage>
        <taxon>Eukaryota</taxon>
        <taxon>Viridiplantae</taxon>
        <taxon>Streptophyta</taxon>
        <taxon>Embryophyta</taxon>
        <taxon>Tracheophyta</taxon>
        <taxon>Spermatophyta</taxon>
        <taxon>Magnoliopsida</taxon>
        <taxon>eudicotyledons</taxon>
        <taxon>Gunneridae</taxon>
        <taxon>Pentapetalae</taxon>
        <taxon>asterids</taxon>
        <taxon>lamiids</taxon>
        <taxon>Solanales</taxon>
        <taxon>Solanaceae</taxon>
        <taxon>Solanoideae</taxon>
        <taxon>Datureae</taxon>
        <taxon>Datura</taxon>
    </lineage>
</organism>
<evidence type="ECO:0000256" key="1">
    <source>
        <dbReference type="ARBA" id="ARBA00004613"/>
    </source>
</evidence>
<reference evidence="5 6" key="1">
    <citation type="journal article" date="2021" name="BMC Genomics">
        <title>Datura genome reveals duplications of psychoactive alkaloid biosynthetic genes and high mutation rate following tissue culture.</title>
        <authorList>
            <person name="Rajewski A."/>
            <person name="Carter-House D."/>
            <person name="Stajich J."/>
            <person name="Litt A."/>
        </authorList>
    </citation>
    <scope>NUCLEOTIDE SEQUENCE [LARGE SCALE GENOMIC DNA]</scope>
    <source>
        <strain evidence="5">AR-01</strain>
    </source>
</reference>
<evidence type="ECO:0000313" key="5">
    <source>
        <dbReference type="EMBL" id="MCD7457513.1"/>
    </source>
</evidence>
<evidence type="ECO:0000256" key="2">
    <source>
        <dbReference type="ARBA" id="ARBA00022525"/>
    </source>
</evidence>
<keyword evidence="6" id="KW-1185">Reference proteome</keyword>
<accession>A0ABS8SFD7</accession>
<keyword evidence="4" id="KW-0677">Repeat</keyword>
<proteinExistence type="predicted"/>
<protein>
    <submittedName>
        <fullName evidence="5">Leucine-rich repeat extensin-like protein 4</fullName>
    </submittedName>
</protein>
<dbReference type="PANTHER" id="PTHR32093:SF163">
    <property type="entry name" value="LEUCINE-RICH REPEAT EXTENSIN-LIKE PROTEIN 3"/>
    <property type="match status" value="1"/>
</dbReference>
<keyword evidence="2" id="KW-0964">Secreted</keyword>
<evidence type="ECO:0000256" key="4">
    <source>
        <dbReference type="ARBA" id="ARBA00022737"/>
    </source>
</evidence>
<evidence type="ECO:0000313" key="6">
    <source>
        <dbReference type="Proteomes" id="UP000823775"/>
    </source>
</evidence>
<gene>
    <name evidence="5" type="primary">LRX4_3</name>
    <name evidence="5" type="ORF">HAX54_035239</name>
</gene>
<dbReference type="PANTHER" id="PTHR32093">
    <property type="entry name" value="LEUCINE-RICH REPEAT EXTENSIN-LIKE PROTEIN 3-RELATED"/>
    <property type="match status" value="1"/>
</dbReference>
<name>A0ABS8SFD7_DATST</name>
<dbReference type="EMBL" id="JACEIK010000459">
    <property type="protein sequence ID" value="MCD7457513.1"/>
    <property type="molecule type" value="Genomic_DNA"/>
</dbReference>
<dbReference type="InterPro" id="IPR051582">
    <property type="entry name" value="LRR_extensin-like_regulator"/>
</dbReference>